<dbReference type="Pfam" id="PF00152">
    <property type="entry name" value="tRNA-synt_2"/>
    <property type="match status" value="1"/>
</dbReference>
<keyword evidence="5" id="KW-0648">Protein biosynthesis</keyword>
<gene>
    <name evidence="8" type="ORF">UX39_C0003G0034</name>
</gene>
<dbReference type="GO" id="GO:0003676">
    <property type="term" value="F:nucleic acid binding"/>
    <property type="evidence" value="ECO:0007669"/>
    <property type="project" value="InterPro"/>
</dbReference>
<dbReference type="PANTHER" id="PTHR22594">
    <property type="entry name" value="ASPARTYL/LYSYL-TRNA SYNTHETASE"/>
    <property type="match status" value="1"/>
</dbReference>
<comment type="similarity">
    <text evidence="1">Belongs to the class-II aminoacyl-tRNA synthetase family. Type 1 subfamily.</text>
</comment>
<keyword evidence="6 8" id="KW-0030">Aminoacyl-tRNA synthetase</keyword>
<dbReference type="InterPro" id="IPR047089">
    <property type="entry name" value="Asp-tRNA-ligase_1_N"/>
</dbReference>
<reference evidence="8 9" key="1">
    <citation type="journal article" date="2015" name="Nature">
        <title>rRNA introns, odd ribosomes, and small enigmatic genomes across a large radiation of phyla.</title>
        <authorList>
            <person name="Brown C.T."/>
            <person name="Hug L.A."/>
            <person name="Thomas B.C."/>
            <person name="Sharon I."/>
            <person name="Castelle C.J."/>
            <person name="Singh A."/>
            <person name="Wilkins M.J."/>
            <person name="Williams K.H."/>
            <person name="Banfield J.F."/>
        </authorList>
    </citation>
    <scope>NUCLEOTIDE SEQUENCE [LARGE SCALE GENOMIC DNA]</scope>
</reference>
<evidence type="ECO:0000256" key="4">
    <source>
        <dbReference type="ARBA" id="ARBA00022840"/>
    </source>
</evidence>
<dbReference type="GO" id="GO:0004815">
    <property type="term" value="F:aspartate-tRNA ligase activity"/>
    <property type="evidence" value="ECO:0007669"/>
    <property type="project" value="TreeGrafter"/>
</dbReference>
<proteinExistence type="inferred from homology"/>
<dbReference type="GO" id="GO:0005737">
    <property type="term" value="C:cytoplasm"/>
    <property type="evidence" value="ECO:0007669"/>
    <property type="project" value="InterPro"/>
</dbReference>
<evidence type="ECO:0000313" key="8">
    <source>
        <dbReference type="EMBL" id="KKU27195.1"/>
    </source>
</evidence>
<dbReference type="Pfam" id="PF01336">
    <property type="entry name" value="tRNA_anti-codon"/>
    <property type="match status" value="1"/>
</dbReference>
<dbReference type="PROSITE" id="PS50862">
    <property type="entry name" value="AA_TRNA_LIGASE_II"/>
    <property type="match status" value="1"/>
</dbReference>
<dbReference type="InterPro" id="IPR006195">
    <property type="entry name" value="aa-tRNA-synth_II"/>
</dbReference>
<dbReference type="CDD" id="cd00777">
    <property type="entry name" value="AspRS_core"/>
    <property type="match status" value="1"/>
</dbReference>
<comment type="caution">
    <text evidence="8">The sequence shown here is derived from an EMBL/GenBank/DDBJ whole genome shotgun (WGS) entry which is preliminary data.</text>
</comment>
<keyword evidence="2" id="KW-0436">Ligase</keyword>
<feature type="domain" description="Aminoacyl-transfer RNA synthetases class-II family profile" evidence="7">
    <location>
        <begin position="140"/>
        <end position="432"/>
    </location>
</feature>
<evidence type="ECO:0000256" key="1">
    <source>
        <dbReference type="ARBA" id="ARBA00006303"/>
    </source>
</evidence>
<dbReference type="AlphaFoldDB" id="A0A0G1S1X4"/>
<keyword evidence="4" id="KW-0067">ATP-binding</keyword>
<dbReference type="CDD" id="cd04317">
    <property type="entry name" value="EcAspRS_like_N"/>
    <property type="match status" value="1"/>
</dbReference>
<dbReference type="SUPFAM" id="SSF55681">
    <property type="entry name" value="Class II aaRS and biotin synthetases"/>
    <property type="match status" value="1"/>
</dbReference>
<dbReference type="GO" id="GO:0005524">
    <property type="term" value="F:ATP binding"/>
    <property type="evidence" value="ECO:0007669"/>
    <property type="project" value="UniProtKB-KW"/>
</dbReference>
<dbReference type="Gene3D" id="3.30.930.10">
    <property type="entry name" value="Bira Bifunctional Protein, Domain 2"/>
    <property type="match status" value="2"/>
</dbReference>
<evidence type="ECO:0000256" key="5">
    <source>
        <dbReference type="ARBA" id="ARBA00022917"/>
    </source>
</evidence>
<accession>A0A0G1S1X4</accession>
<dbReference type="InterPro" id="IPR004115">
    <property type="entry name" value="GAD-like_sf"/>
</dbReference>
<dbReference type="PANTHER" id="PTHR22594:SF5">
    <property type="entry name" value="ASPARTATE--TRNA LIGASE, MITOCHONDRIAL"/>
    <property type="match status" value="1"/>
</dbReference>
<keyword evidence="3" id="KW-0547">Nucleotide-binding</keyword>
<evidence type="ECO:0000256" key="6">
    <source>
        <dbReference type="ARBA" id="ARBA00023146"/>
    </source>
</evidence>
<sequence length="469" mass="53947">MNNRVLIKNLRNNIGNTITIAGWVSVRRNQGKLVFFDFRDASGTIQGVVLPTSGAMEEAKTLRPEYVVAVTGEVVKRGEKNVQHGKENGDLELRIGSIATLNTAETPPFDVTADTSGINEEARLEYRYIDLRSERMQKNIRMRSEFVRKIREFLFRKSFAEIETPLLTESTPEGSRDFVVPSRLHPGSFYALPQSPQQYKQLLMVGGFERYFQIARAVRDEDLRADRGFEHSQIDLEMSFVEQDDVMSLVEEMMTEASEAMGFTLKDKPFPRYTYREAMEKFGADKFDLRTEEEKGSRVLSYAWVYKFPFFEKTDEGKWAFTHNPFSRTVEEHSDWLLQNKNIGEILTMQYDLVCNGYEIGGGSIREHNSKYLKKVYEVMGYTEEEIEERIGHLLKAFTYGAPPHGGIALGIERILMTLTGEKYLREVQAFPMTRRGQTAVMKAPKPLTQEQLRELGIDVLKRKDEKNS</sequence>
<dbReference type="InterPro" id="IPR004365">
    <property type="entry name" value="NA-bd_OB_tRNA"/>
</dbReference>
<dbReference type="InterPro" id="IPR002312">
    <property type="entry name" value="Asp/Asn-tRNA-synth_IIb"/>
</dbReference>
<dbReference type="SUPFAM" id="SSF50249">
    <property type="entry name" value="Nucleic acid-binding proteins"/>
    <property type="match status" value="1"/>
</dbReference>
<dbReference type="InterPro" id="IPR045864">
    <property type="entry name" value="aa-tRNA-synth_II/BPL/LPL"/>
</dbReference>
<evidence type="ECO:0000256" key="3">
    <source>
        <dbReference type="ARBA" id="ARBA00022741"/>
    </source>
</evidence>
<dbReference type="PRINTS" id="PR01042">
    <property type="entry name" value="TRNASYNTHASP"/>
</dbReference>
<dbReference type="Proteomes" id="UP000034175">
    <property type="component" value="Unassembled WGS sequence"/>
</dbReference>
<organism evidence="8 9">
    <name type="scientific">Candidatus Magasanikbacteria bacterium GW2011_GWA2_46_17</name>
    <dbReference type="NCBI Taxonomy" id="1619042"/>
    <lineage>
        <taxon>Bacteria</taxon>
        <taxon>Candidatus Magasanikiibacteriota</taxon>
    </lineage>
</organism>
<name>A0A0G1S1X4_9BACT</name>
<dbReference type="Gene3D" id="2.40.50.140">
    <property type="entry name" value="Nucleic acid-binding proteins"/>
    <property type="match status" value="1"/>
</dbReference>
<dbReference type="InterPro" id="IPR004364">
    <property type="entry name" value="Aa-tRNA-synt_II"/>
</dbReference>
<dbReference type="PATRIC" id="fig|1619042.3.peg.194"/>
<dbReference type="Gene3D" id="3.30.1360.30">
    <property type="entry name" value="GAD-like domain"/>
    <property type="match status" value="1"/>
</dbReference>
<evidence type="ECO:0000256" key="2">
    <source>
        <dbReference type="ARBA" id="ARBA00022598"/>
    </source>
</evidence>
<dbReference type="InterPro" id="IPR012340">
    <property type="entry name" value="NA-bd_OB-fold"/>
</dbReference>
<protein>
    <submittedName>
        <fullName evidence="8">Aspartyl-tRNA synthetase</fullName>
    </submittedName>
</protein>
<dbReference type="InterPro" id="IPR047090">
    <property type="entry name" value="AspRS_core"/>
</dbReference>
<evidence type="ECO:0000259" key="7">
    <source>
        <dbReference type="PROSITE" id="PS50862"/>
    </source>
</evidence>
<dbReference type="EMBL" id="LCMA01000003">
    <property type="protein sequence ID" value="KKU27195.1"/>
    <property type="molecule type" value="Genomic_DNA"/>
</dbReference>
<evidence type="ECO:0000313" key="9">
    <source>
        <dbReference type="Proteomes" id="UP000034175"/>
    </source>
</evidence>
<dbReference type="GO" id="GO:0006422">
    <property type="term" value="P:aspartyl-tRNA aminoacylation"/>
    <property type="evidence" value="ECO:0007669"/>
    <property type="project" value="TreeGrafter"/>
</dbReference>